<gene>
    <name evidence="1" type="ORF">CK510_13415</name>
</gene>
<comment type="caution">
    <text evidence="1">The sequence shown here is derived from an EMBL/GenBank/DDBJ whole genome shotgun (WGS) entry which is preliminary data.</text>
</comment>
<accession>A0A2A2TIS7</accession>
<organism evidence="1 2">
    <name type="scientific">Brunnivagina elsteri CCALA 953</name>
    <dbReference type="NCBI Taxonomy" id="987040"/>
    <lineage>
        <taxon>Bacteria</taxon>
        <taxon>Bacillati</taxon>
        <taxon>Cyanobacteriota</taxon>
        <taxon>Cyanophyceae</taxon>
        <taxon>Nostocales</taxon>
        <taxon>Calotrichaceae</taxon>
        <taxon>Brunnivagina</taxon>
    </lineage>
</organism>
<dbReference type="RefSeq" id="WP_095722180.1">
    <property type="nucleotide sequence ID" value="NZ_NTFS01000131.1"/>
</dbReference>
<dbReference type="EMBL" id="NTFS01000131">
    <property type="protein sequence ID" value="PAX53604.1"/>
    <property type="molecule type" value="Genomic_DNA"/>
</dbReference>
<protein>
    <submittedName>
        <fullName evidence="1">Uncharacterized protein</fullName>
    </submittedName>
</protein>
<evidence type="ECO:0000313" key="1">
    <source>
        <dbReference type="EMBL" id="PAX53604.1"/>
    </source>
</evidence>
<dbReference type="Proteomes" id="UP000218238">
    <property type="component" value="Unassembled WGS sequence"/>
</dbReference>
<sequence>MLEAVNCSTITDYGDLQYISDIVSQVLDNKRELSSIKDVQRALKELSLERGREIQMNLVFEEDKLTGFNFSFKASSSQTTATISFKQQIDIKSGRGDLVTPPNQTNALDIFLTIKKGNISIPSSCTGEITVLQEPKVLDEQIISPDVSEITTSISPRLTKTNPGLTGVAHQLVSQNEINGLWLAGLSLKSGTYLISNLSKEDKFDIHTAGIELIKRFQKILPEEFVALKARGRPKNIEWKDPKSNKKYQFYFNFSEMNLFGDITKHTSLKGFELTSNSNSMKPVFIAKLVDEKYNHWSIEKCDFTKKQIQSLSFATKSTLSNCSTALNHAVDGFSYQ</sequence>
<dbReference type="AlphaFoldDB" id="A0A2A2TIS7"/>
<name>A0A2A2TIS7_9CYAN</name>
<proteinExistence type="predicted"/>
<keyword evidence="2" id="KW-1185">Reference proteome</keyword>
<reference evidence="1 2" key="1">
    <citation type="submission" date="2017-08" db="EMBL/GenBank/DDBJ databases">
        <title>Draft genome sequence of filamentous cyanobacterium Calothrix elsteri CCALA 953.</title>
        <authorList>
            <person name="Gagunashvili A.N."/>
            <person name="Elster J."/>
            <person name="Andresson O.S."/>
        </authorList>
    </citation>
    <scope>NUCLEOTIDE SEQUENCE [LARGE SCALE GENOMIC DNA]</scope>
    <source>
        <strain evidence="1 2">CCALA 953</strain>
    </source>
</reference>
<evidence type="ECO:0000313" key="2">
    <source>
        <dbReference type="Proteomes" id="UP000218238"/>
    </source>
</evidence>
<dbReference type="OrthoDB" id="509759at2"/>